<organism evidence="1 2">
    <name type="scientific">Eimeria acervulina</name>
    <name type="common">Coccidian parasite</name>
    <dbReference type="NCBI Taxonomy" id="5801"/>
    <lineage>
        <taxon>Eukaryota</taxon>
        <taxon>Sar</taxon>
        <taxon>Alveolata</taxon>
        <taxon>Apicomplexa</taxon>
        <taxon>Conoidasida</taxon>
        <taxon>Coccidia</taxon>
        <taxon>Eucoccidiorida</taxon>
        <taxon>Eimeriorina</taxon>
        <taxon>Eimeriidae</taxon>
        <taxon>Eimeria</taxon>
    </lineage>
</organism>
<sequence length="109" mass="11939">MARPCRGFNRAPTRLSLLIGGFSCLFFSLFLLPVSAIMFDLPPQTRECFFVKTSKQESDLTGSYQSFFGDGSIRLTVEGPVPAHRANAQMPPLTPIFSSVEEAAHIQAA</sequence>
<protein>
    <submittedName>
        <fullName evidence="1">Uncharacterized protein</fullName>
    </submittedName>
</protein>
<reference evidence="1" key="1">
    <citation type="submission" date="2013-10" db="EMBL/GenBank/DDBJ databases">
        <title>Genomic analysis of the causative agents of coccidiosis in chickens.</title>
        <authorList>
            <person name="Reid A.J."/>
            <person name="Blake D."/>
            <person name="Billington K."/>
            <person name="Browne H."/>
            <person name="Dunn M."/>
            <person name="Hung S."/>
            <person name="Kawahara F."/>
            <person name="Miranda-Saavedra D."/>
            <person name="Mourier T."/>
            <person name="Nagra H."/>
            <person name="Otto T.D."/>
            <person name="Rawlings N."/>
            <person name="Sanchez A."/>
            <person name="Sanders M."/>
            <person name="Subramaniam C."/>
            <person name="Tay Y."/>
            <person name="Dear P."/>
            <person name="Doerig C."/>
            <person name="Gruber A."/>
            <person name="Parkinson J."/>
            <person name="Shirley M."/>
            <person name="Wan K.L."/>
            <person name="Berriman M."/>
            <person name="Tomley F."/>
            <person name="Pain A."/>
        </authorList>
    </citation>
    <scope>NUCLEOTIDE SEQUENCE</scope>
    <source>
        <strain evidence="1">Houghton</strain>
    </source>
</reference>
<gene>
    <name evidence="1" type="ORF">EAH_00060490</name>
</gene>
<dbReference type="Proteomes" id="UP000018050">
    <property type="component" value="Unassembled WGS sequence"/>
</dbReference>
<feature type="non-terminal residue" evidence="1">
    <location>
        <position position="109"/>
    </location>
</feature>
<proteinExistence type="predicted"/>
<dbReference type="OrthoDB" id="330198at2759"/>
<evidence type="ECO:0000313" key="1">
    <source>
        <dbReference type="EMBL" id="CDI81344.1"/>
    </source>
</evidence>
<name>U6GRX1_EIMAC</name>
<keyword evidence="2" id="KW-1185">Reference proteome</keyword>
<dbReference type="EMBL" id="HG671600">
    <property type="protein sequence ID" value="CDI81344.1"/>
    <property type="molecule type" value="Genomic_DNA"/>
</dbReference>
<dbReference type="VEuPathDB" id="ToxoDB:EAH_00060490"/>
<dbReference type="AlphaFoldDB" id="U6GRX1"/>
<dbReference type="GeneID" id="25274119"/>
<evidence type="ECO:0000313" key="2">
    <source>
        <dbReference type="Proteomes" id="UP000018050"/>
    </source>
</evidence>
<reference evidence="1" key="2">
    <citation type="submission" date="2013-10" db="EMBL/GenBank/DDBJ databases">
        <authorList>
            <person name="Aslett M."/>
        </authorList>
    </citation>
    <scope>NUCLEOTIDE SEQUENCE</scope>
    <source>
        <strain evidence="1">Houghton</strain>
    </source>
</reference>
<dbReference type="RefSeq" id="XP_013248901.1">
    <property type="nucleotide sequence ID" value="XM_013393447.1"/>
</dbReference>
<accession>U6GRX1</accession>